<evidence type="ECO:0000256" key="4">
    <source>
        <dbReference type="ARBA" id="ARBA00012783"/>
    </source>
</evidence>
<sequence length="151" mass="16943">MKDNEQNAIVKAFQLAETARNNAYSPYSKFKVGACIKTKDNLFFQGSNVENASFGATRCAEQAAIMNMISSVGIQKIDFMLITTTPASVPCAICRQVMSEFFEENTKILMTDPNQFNATKTISQTYTLKDLLKIPFNKEELSRIFKANQET</sequence>
<evidence type="ECO:0000256" key="14">
    <source>
        <dbReference type="RuleBase" id="RU364006"/>
    </source>
</evidence>
<dbReference type="InterPro" id="IPR050202">
    <property type="entry name" value="Cyt/Deoxycyt_deaminase"/>
</dbReference>
<feature type="binding site" evidence="13">
    <location>
        <position position="94"/>
    </location>
    <ligand>
        <name>Zn(2+)</name>
        <dbReference type="ChEBI" id="CHEBI:29105"/>
        <note>catalytic</note>
    </ligand>
</feature>
<evidence type="ECO:0000259" key="15">
    <source>
        <dbReference type="PROSITE" id="PS51747"/>
    </source>
</evidence>
<evidence type="ECO:0000256" key="12">
    <source>
        <dbReference type="PIRSR" id="PIRSR606262-1"/>
    </source>
</evidence>
<evidence type="ECO:0000256" key="5">
    <source>
        <dbReference type="ARBA" id="ARBA00018266"/>
    </source>
</evidence>
<dbReference type="Pfam" id="PF00383">
    <property type="entry name" value="dCMP_cyt_deam_1"/>
    <property type="match status" value="1"/>
</dbReference>
<comment type="similarity">
    <text evidence="3 14">Belongs to the cytidine and deoxycytidylate deaminase family.</text>
</comment>
<dbReference type="PANTHER" id="PTHR11644:SF2">
    <property type="entry name" value="CYTIDINE DEAMINASE"/>
    <property type="match status" value="1"/>
</dbReference>
<dbReference type="Proteomes" id="UP000264231">
    <property type="component" value="Chromosome"/>
</dbReference>
<evidence type="ECO:0000256" key="1">
    <source>
        <dbReference type="ARBA" id="ARBA00001947"/>
    </source>
</evidence>
<dbReference type="GO" id="GO:0008270">
    <property type="term" value="F:zinc ion binding"/>
    <property type="evidence" value="ECO:0007669"/>
    <property type="project" value="UniProtKB-UniRule"/>
</dbReference>
<dbReference type="PROSITE" id="PS00903">
    <property type="entry name" value="CYT_DCMP_DEAMINASES_1"/>
    <property type="match status" value="1"/>
</dbReference>
<dbReference type="NCBIfam" id="TIGR01354">
    <property type="entry name" value="cyt_deam_tetra"/>
    <property type="match status" value="1"/>
</dbReference>
<feature type="active site" description="Proton donor" evidence="12">
    <location>
        <position position="61"/>
    </location>
</feature>
<comment type="catalytic activity">
    <reaction evidence="11 14">
        <text>cytidine + H2O + H(+) = uridine + NH4(+)</text>
        <dbReference type="Rhea" id="RHEA:16069"/>
        <dbReference type="ChEBI" id="CHEBI:15377"/>
        <dbReference type="ChEBI" id="CHEBI:15378"/>
        <dbReference type="ChEBI" id="CHEBI:16704"/>
        <dbReference type="ChEBI" id="CHEBI:17562"/>
        <dbReference type="ChEBI" id="CHEBI:28938"/>
        <dbReference type="EC" id="3.5.4.5"/>
    </reaction>
</comment>
<dbReference type="GO" id="GO:0042802">
    <property type="term" value="F:identical protein binding"/>
    <property type="evidence" value="ECO:0007669"/>
    <property type="project" value="UniProtKB-ARBA"/>
</dbReference>
<dbReference type="SUPFAM" id="SSF53927">
    <property type="entry name" value="Cytidine deaminase-like"/>
    <property type="match status" value="1"/>
</dbReference>
<dbReference type="OMA" id="LTHFTCV"/>
<dbReference type="InterPro" id="IPR006262">
    <property type="entry name" value="Cyt_deam_tetra"/>
</dbReference>
<keyword evidence="8 13" id="KW-0862">Zinc</keyword>
<evidence type="ECO:0000313" key="16">
    <source>
        <dbReference type="EMBL" id="ANF34075.1"/>
    </source>
</evidence>
<feature type="binding site" evidence="13">
    <location>
        <position position="59"/>
    </location>
    <ligand>
        <name>Zn(2+)</name>
        <dbReference type="ChEBI" id="CHEBI:29105"/>
        <note>catalytic</note>
    </ligand>
</feature>
<dbReference type="PANTHER" id="PTHR11644">
    <property type="entry name" value="CYTIDINE DEAMINASE"/>
    <property type="match status" value="1"/>
</dbReference>
<evidence type="ECO:0000256" key="11">
    <source>
        <dbReference type="ARBA" id="ARBA00049558"/>
    </source>
</evidence>
<evidence type="ECO:0000256" key="6">
    <source>
        <dbReference type="ARBA" id="ARBA00022723"/>
    </source>
</evidence>
<accession>A0A172XBK6</accession>
<dbReference type="AlphaFoldDB" id="A0A172XBK6"/>
<organism evidence="16 17">
    <name type="scientific">Borrelia turicatae</name>
    <dbReference type="NCBI Taxonomy" id="142"/>
    <lineage>
        <taxon>Bacteria</taxon>
        <taxon>Pseudomonadati</taxon>
        <taxon>Spirochaetota</taxon>
        <taxon>Spirochaetia</taxon>
        <taxon>Spirochaetales</taxon>
        <taxon>Borreliaceae</taxon>
        <taxon>Borrelia</taxon>
    </lineage>
</organism>
<dbReference type="InterPro" id="IPR016193">
    <property type="entry name" value="Cytidine_deaminase-like"/>
</dbReference>
<comment type="function">
    <text evidence="2 14">This enzyme scavenges exogenous and endogenous cytidine and 2'-deoxycytidine for UMP synthesis.</text>
</comment>
<dbReference type="RefSeq" id="WP_011772556.1">
    <property type="nucleotide sequence ID" value="NZ_CP015629.1"/>
</dbReference>
<dbReference type="EMBL" id="CP015629">
    <property type="protein sequence ID" value="ANF34075.1"/>
    <property type="molecule type" value="Genomic_DNA"/>
</dbReference>
<evidence type="ECO:0000256" key="3">
    <source>
        <dbReference type="ARBA" id="ARBA00006576"/>
    </source>
</evidence>
<evidence type="ECO:0000256" key="7">
    <source>
        <dbReference type="ARBA" id="ARBA00022801"/>
    </source>
</evidence>
<dbReference type="GO" id="GO:0055086">
    <property type="term" value="P:nucleobase-containing small molecule metabolic process"/>
    <property type="evidence" value="ECO:0007669"/>
    <property type="project" value="UniProtKB-ARBA"/>
</dbReference>
<proteinExistence type="inferred from homology"/>
<dbReference type="GO" id="GO:0004126">
    <property type="term" value="F:cytidine deaminase activity"/>
    <property type="evidence" value="ECO:0007669"/>
    <property type="project" value="UniProtKB-UniRule"/>
</dbReference>
<dbReference type="Gene3D" id="3.40.140.10">
    <property type="entry name" value="Cytidine Deaminase, domain 2"/>
    <property type="match status" value="1"/>
</dbReference>
<feature type="binding site" evidence="13">
    <location>
        <position position="91"/>
    </location>
    <ligand>
        <name>Zn(2+)</name>
        <dbReference type="ChEBI" id="CHEBI:29105"/>
        <note>catalytic</note>
    </ligand>
</feature>
<evidence type="ECO:0000256" key="2">
    <source>
        <dbReference type="ARBA" id="ARBA00003949"/>
    </source>
</evidence>
<evidence type="ECO:0000256" key="10">
    <source>
        <dbReference type="ARBA" id="ARBA00049252"/>
    </source>
</evidence>
<dbReference type="InterPro" id="IPR016192">
    <property type="entry name" value="APOBEC/CMP_deaminase_Zn-bd"/>
</dbReference>
<evidence type="ECO:0000256" key="8">
    <source>
        <dbReference type="ARBA" id="ARBA00022833"/>
    </source>
</evidence>
<dbReference type="NCBIfam" id="NF004064">
    <property type="entry name" value="PRK05578.1"/>
    <property type="match status" value="1"/>
</dbReference>
<dbReference type="EC" id="3.5.4.5" evidence="4 14"/>
<name>A0A172XBK6_BORTU</name>
<evidence type="ECO:0000256" key="9">
    <source>
        <dbReference type="ARBA" id="ARBA00032005"/>
    </source>
</evidence>
<comment type="catalytic activity">
    <reaction evidence="10 14">
        <text>2'-deoxycytidine + H2O + H(+) = 2'-deoxyuridine + NH4(+)</text>
        <dbReference type="Rhea" id="RHEA:13433"/>
        <dbReference type="ChEBI" id="CHEBI:15377"/>
        <dbReference type="ChEBI" id="CHEBI:15378"/>
        <dbReference type="ChEBI" id="CHEBI:15698"/>
        <dbReference type="ChEBI" id="CHEBI:16450"/>
        <dbReference type="ChEBI" id="CHEBI:28938"/>
        <dbReference type="EC" id="3.5.4.5"/>
    </reaction>
</comment>
<protein>
    <recommendedName>
        <fullName evidence="5 14">Cytidine deaminase</fullName>
        <ecNumber evidence="4 14">3.5.4.5</ecNumber>
    </recommendedName>
    <alternativeName>
        <fullName evidence="9 14">Cytidine aminohydrolase</fullName>
    </alternativeName>
</protein>
<comment type="cofactor">
    <cofactor evidence="1 13 14">
        <name>Zn(2+)</name>
        <dbReference type="ChEBI" id="CHEBI:29105"/>
    </cofactor>
</comment>
<keyword evidence="7 14" id="KW-0378">Hydrolase</keyword>
<dbReference type="PROSITE" id="PS51747">
    <property type="entry name" value="CYT_DCMP_DEAMINASES_2"/>
    <property type="match status" value="1"/>
</dbReference>
<keyword evidence="6 13" id="KW-0479">Metal-binding</keyword>
<gene>
    <name evidence="16" type="ORF">A7978_03095</name>
</gene>
<evidence type="ECO:0000313" key="17">
    <source>
        <dbReference type="Proteomes" id="UP000264231"/>
    </source>
</evidence>
<feature type="domain" description="CMP/dCMP-type deaminase" evidence="15">
    <location>
        <begin position="7"/>
        <end position="139"/>
    </location>
</feature>
<evidence type="ECO:0000256" key="13">
    <source>
        <dbReference type="PIRSR" id="PIRSR606262-3"/>
    </source>
</evidence>
<reference evidence="16 17" key="1">
    <citation type="submission" date="2016-05" db="EMBL/GenBank/DDBJ databases">
        <title>Chromosome and linear plasmid sequence of a 2015 human isolate of tick-borne relapsing fever spirochete, Borrelia turicatae.</title>
        <authorList>
            <person name="Kingry L.C."/>
            <person name="Dhwani B."/>
            <person name="Replogle A."/>
            <person name="Sexton C."/>
            <person name="Rowe L."/>
            <person name="Stermole B.M."/>
            <person name="Christensen A.M."/>
            <person name="Schriefer M.E."/>
        </authorList>
    </citation>
    <scope>NUCLEOTIDE SEQUENCE [LARGE SCALE GENOMIC DNA]</scope>
    <source>
        <strain evidence="16 17">BTE5EL</strain>
    </source>
</reference>
<dbReference type="InterPro" id="IPR002125">
    <property type="entry name" value="CMP_dCMP_dom"/>
</dbReference>
<dbReference type="GO" id="GO:0072527">
    <property type="term" value="P:pyrimidine-containing compound metabolic process"/>
    <property type="evidence" value="ECO:0007669"/>
    <property type="project" value="UniProtKB-ARBA"/>
</dbReference>
<dbReference type="GO" id="GO:0005829">
    <property type="term" value="C:cytosol"/>
    <property type="evidence" value="ECO:0007669"/>
    <property type="project" value="TreeGrafter"/>
</dbReference>
<dbReference type="CDD" id="cd01283">
    <property type="entry name" value="cytidine_deaminase"/>
    <property type="match status" value="1"/>
</dbReference>